<keyword evidence="10" id="KW-1185">Reference proteome</keyword>
<name>A0ABW2IM51_9PROT</name>
<dbReference type="CDD" id="cd04725">
    <property type="entry name" value="OMP_decarboxylase_like"/>
    <property type="match status" value="1"/>
</dbReference>
<dbReference type="SMART" id="SM00934">
    <property type="entry name" value="OMPdecase"/>
    <property type="match status" value="1"/>
</dbReference>
<dbReference type="PROSITE" id="PS00156">
    <property type="entry name" value="OMPDECASE"/>
    <property type="match status" value="1"/>
</dbReference>
<proteinExistence type="inferred from homology"/>
<dbReference type="Proteomes" id="UP001596492">
    <property type="component" value="Unassembled WGS sequence"/>
</dbReference>
<evidence type="ECO:0000256" key="7">
    <source>
        <dbReference type="NCBIfam" id="TIGR02127"/>
    </source>
</evidence>
<dbReference type="PANTHER" id="PTHR43375:SF1">
    <property type="entry name" value="OROTIDINE 5'-PHOSPHATE DECARBOXYLASE"/>
    <property type="match status" value="1"/>
</dbReference>
<dbReference type="SUPFAM" id="SSF51366">
    <property type="entry name" value="Ribulose-phoshate binding barrel"/>
    <property type="match status" value="1"/>
</dbReference>
<keyword evidence="4" id="KW-0665">Pyrimidine biosynthesis</keyword>
<evidence type="ECO:0000256" key="1">
    <source>
        <dbReference type="ARBA" id="ARBA00004861"/>
    </source>
</evidence>
<dbReference type="InterPro" id="IPR018089">
    <property type="entry name" value="OMPdecase_AS"/>
</dbReference>
<keyword evidence="5 9" id="KW-0456">Lyase</keyword>
<dbReference type="EC" id="4.1.1.23" evidence="7"/>
<accession>A0ABW2IM51</accession>
<protein>
    <recommendedName>
        <fullName evidence="7">Orotidine-5'-phosphate decarboxylase</fullName>
        <ecNumber evidence="7">4.1.1.23</ecNumber>
    </recommendedName>
</protein>
<organism evidence="9 10">
    <name type="scientific">Hirschia litorea</name>
    <dbReference type="NCBI Taxonomy" id="1199156"/>
    <lineage>
        <taxon>Bacteria</taxon>
        <taxon>Pseudomonadati</taxon>
        <taxon>Pseudomonadota</taxon>
        <taxon>Alphaproteobacteria</taxon>
        <taxon>Hyphomonadales</taxon>
        <taxon>Hyphomonadaceae</taxon>
        <taxon>Hirschia</taxon>
    </lineage>
</organism>
<comment type="similarity">
    <text evidence="2">Belongs to the OMP decarboxylase family. Type 2 subfamily.</text>
</comment>
<evidence type="ECO:0000259" key="8">
    <source>
        <dbReference type="SMART" id="SM00934"/>
    </source>
</evidence>
<evidence type="ECO:0000313" key="9">
    <source>
        <dbReference type="EMBL" id="MFC7292221.1"/>
    </source>
</evidence>
<sequence length="298" mass="30871">MSTPTPFADRLMQATLNLGPLCVGVDPHYGRIPSLFGGNTPQGVANWGEAIIARCEGKVAMVKPQAGLFERWGSQGVAALERVCVASQKANLLVMMDAKRGDIGSTAVGYAEAYLGADACAPSDAITVNPYMGLDTLEPFVDVALREGKGIAVLARTSNAGSADFQAKDLDGAPLFMRVAQALNPLAERLKGKDTKWSGLMLVAGATGPEEAKQLRQAAPICPFLVPGYGAQGAGANEAVAGFVSGPKGLEGGLVNASRSITFPDAAQNASTAKEWDLAVDAAIDAAQSDLLRAVRQN</sequence>
<comment type="pathway">
    <text evidence="1">Pyrimidine metabolism; UMP biosynthesis via de novo pathway; UMP from orotate: step 2/2.</text>
</comment>
<dbReference type="NCBIfam" id="TIGR02127">
    <property type="entry name" value="pyrF_sub2"/>
    <property type="match status" value="1"/>
</dbReference>
<dbReference type="EMBL" id="JBHTBR010000005">
    <property type="protein sequence ID" value="MFC7292221.1"/>
    <property type="molecule type" value="Genomic_DNA"/>
</dbReference>
<dbReference type="InterPro" id="IPR001754">
    <property type="entry name" value="OMPdeCOase_dom"/>
</dbReference>
<dbReference type="GO" id="GO:0004590">
    <property type="term" value="F:orotidine-5'-phosphate decarboxylase activity"/>
    <property type="evidence" value="ECO:0007669"/>
    <property type="project" value="UniProtKB-EC"/>
</dbReference>
<feature type="domain" description="Orotidine 5'-phosphate decarboxylase" evidence="8">
    <location>
        <begin position="20"/>
        <end position="270"/>
    </location>
</feature>
<dbReference type="InterPro" id="IPR013785">
    <property type="entry name" value="Aldolase_TIM"/>
</dbReference>
<comment type="catalytic activity">
    <reaction evidence="6">
        <text>orotidine 5'-phosphate + H(+) = UMP + CO2</text>
        <dbReference type="Rhea" id="RHEA:11596"/>
        <dbReference type="ChEBI" id="CHEBI:15378"/>
        <dbReference type="ChEBI" id="CHEBI:16526"/>
        <dbReference type="ChEBI" id="CHEBI:57538"/>
        <dbReference type="ChEBI" id="CHEBI:57865"/>
        <dbReference type="EC" id="4.1.1.23"/>
    </reaction>
</comment>
<dbReference type="InterPro" id="IPR011060">
    <property type="entry name" value="RibuloseP-bd_barrel"/>
</dbReference>
<dbReference type="RefSeq" id="WP_382167475.1">
    <property type="nucleotide sequence ID" value="NZ_JBHTBR010000005.1"/>
</dbReference>
<evidence type="ECO:0000256" key="4">
    <source>
        <dbReference type="ARBA" id="ARBA00022975"/>
    </source>
</evidence>
<evidence type="ECO:0000256" key="5">
    <source>
        <dbReference type="ARBA" id="ARBA00023239"/>
    </source>
</evidence>
<dbReference type="Pfam" id="PF00215">
    <property type="entry name" value="OMPdecase"/>
    <property type="match status" value="1"/>
</dbReference>
<keyword evidence="3" id="KW-0210">Decarboxylase</keyword>
<dbReference type="PANTHER" id="PTHR43375">
    <property type="entry name" value="OROTIDINE 5'-PHOSPHATE DECARBOXYLASE"/>
    <property type="match status" value="1"/>
</dbReference>
<evidence type="ECO:0000313" key="10">
    <source>
        <dbReference type="Proteomes" id="UP001596492"/>
    </source>
</evidence>
<evidence type="ECO:0000256" key="6">
    <source>
        <dbReference type="ARBA" id="ARBA00049157"/>
    </source>
</evidence>
<dbReference type="Gene3D" id="3.20.20.70">
    <property type="entry name" value="Aldolase class I"/>
    <property type="match status" value="1"/>
</dbReference>
<dbReference type="InterPro" id="IPR011995">
    <property type="entry name" value="OMPdecase_type-2"/>
</dbReference>
<evidence type="ECO:0000256" key="2">
    <source>
        <dbReference type="ARBA" id="ARBA00008847"/>
    </source>
</evidence>
<reference evidence="10" key="1">
    <citation type="journal article" date="2019" name="Int. J. Syst. Evol. Microbiol.">
        <title>The Global Catalogue of Microorganisms (GCM) 10K type strain sequencing project: providing services to taxonomists for standard genome sequencing and annotation.</title>
        <authorList>
            <consortium name="The Broad Institute Genomics Platform"/>
            <consortium name="The Broad Institute Genome Sequencing Center for Infectious Disease"/>
            <person name="Wu L."/>
            <person name="Ma J."/>
        </authorList>
    </citation>
    <scope>NUCLEOTIDE SEQUENCE [LARGE SCALE GENOMIC DNA]</scope>
    <source>
        <strain evidence="10">CCUG 51308</strain>
    </source>
</reference>
<gene>
    <name evidence="9" type="primary">pyrF</name>
    <name evidence="9" type="ORF">ACFQS8_11380</name>
</gene>
<comment type="caution">
    <text evidence="9">The sequence shown here is derived from an EMBL/GenBank/DDBJ whole genome shotgun (WGS) entry which is preliminary data.</text>
</comment>
<evidence type="ECO:0000256" key="3">
    <source>
        <dbReference type="ARBA" id="ARBA00022793"/>
    </source>
</evidence>